<dbReference type="Proteomes" id="UP001056455">
    <property type="component" value="Chromosome"/>
</dbReference>
<protein>
    <submittedName>
        <fullName evidence="6">ABC transporter substrate-binding protein</fullName>
    </submittedName>
</protein>
<accession>A0ABY4YXY4</accession>
<dbReference type="PROSITE" id="PS51318">
    <property type="entry name" value="TAT"/>
    <property type="match status" value="1"/>
</dbReference>
<dbReference type="EMBL" id="CP099489">
    <property type="protein sequence ID" value="USQ81614.1"/>
    <property type="molecule type" value="Genomic_DNA"/>
</dbReference>
<gene>
    <name evidence="6" type="ORF">NF556_08200</name>
</gene>
<dbReference type="PROSITE" id="PS51257">
    <property type="entry name" value="PROKAR_LIPOPROTEIN"/>
    <property type="match status" value="1"/>
</dbReference>
<evidence type="ECO:0000313" key="6">
    <source>
        <dbReference type="EMBL" id="USQ81614.1"/>
    </source>
</evidence>
<dbReference type="PANTHER" id="PTHR30290">
    <property type="entry name" value="PERIPLASMIC BINDING COMPONENT OF ABC TRANSPORTER"/>
    <property type="match status" value="1"/>
</dbReference>
<evidence type="ECO:0000256" key="1">
    <source>
        <dbReference type="ARBA" id="ARBA00005695"/>
    </source>
</evidence>
<evidence type="ECO:0000313" key="7">
    <source>
        <dbReference type="Proteomes" id="UP001056455"/>
    </source>
</evidence>
<organism evidence="6 7">
    <name type="scientific">Ornithinimicrobium faecis</name>
    <dbReference type="NCBI Taxonomy" id="2934158"/>
    <lineage>
        <taxon>Bacteria</taxon>
        <taxon>Bacillati</taxon>
        <taxon>Actinomycetota</taxon>
        <taxon>Actinomycetes</taxon>
        <taxon>Micrococcales</taxon>
        <taxon>Ornithinimicrobiaceae</taxon>
        <taxon>Ornithinimicrobium</taxon>
    </lineage>
</organism>
<reference evidence="6" key="1">
    <citation type="submission" date="2022-06" db="EMBL/GenBank/DDBJ databases">
        <title>Ornithinimicrobium HY1793.</title>
        <authorList>
            <person name="Huang Y."/>
        </authorList>
    </citation>
    <scope>NUCLEOTIDE SEQUENCE</scope>
    <source>
        <strain evidence="6">HY1793</strain>
    </source>
</reference>
<keyword evidence="7" id="KW-1185">Reference proteome</keyword>
<feature type="chain" id="PRO_5046054019" evidence="4">
    <location>
        <begin position="20"/>
        <end position="546"/>
    </location>
</feature>
<sequence length="546" mass="58010">MVQLSRRLFLLGSAGAALAAAGCSAPQAPGAERTGTGATASTSLALVTALLPETLNPIAGTDNNGMGKINEGLLTLRAKGAELPDLIPQLAASAPEPSEDAMTWTVAVRSDVTFSDGTPLTAEDVVATYAAIIDPATASPIAGDLSMLAEVSAPDPETVVFSLKIPYVAFPTKLLVGIAPASLIVPGQLVSESVLNQEPIGTGPYVVESFGDGKLVYAANSRFRDGAPALTKVTYVMTPDDNTRAQQMTAGEFDGSVLPPRLAVTFQDSQDVDVISATSADWRGISLPSDNPVTADPAVRMALNLAVDRQGLVDSVLMGYGRAASTFVPPQYADFYSPDAVFPYDLEQAKSLLTEAGWVEGDDGIRSKDGVRAAFTIMYNPDDRLRRDLSAAFASEALKAGFDVTVEGVGWDVLEPRIHTDPVMLGGGDTPYDVDSQLYVMLHSSYPAAGIYYDNPSEYASPEMDAALDRGRTSLTTQDRVAAYREVQDLYLADPSMVVLVFLDHTYVQLKSVTDAWEGTPTVLEPHEHGTAWGPWVNVEKWTPRA</sequence>
<dbReference type="InterPro" id="IPR030678">
    <property type="entry name" value="Peptide/Ni-bd"/>
</dbReference>
<dbReference type="PIRSF" id="PIRSF002741">
    <property type="entry name" value="MppA"/>
    <property type="match status" value="1"/>
</dbReference>
<evidence type="ECO:0000256" key="2">
    <source>
        <dbReference type="ARBA" id="ARBA00022448"/>
    </source>
</evidence>
<comment type="similarity">
    <text evidence="1">Belongs to the bacterial solute-binding protein 5 family.</text>
</comment>
<dbReference type="InterPro" id="IPR006311">
    <property type="entry name" value="TAT_signal"/>
</dbReference>
<feature type="domain" description="Solute-binding protein family 5" evidence="5">
    <location>
        <begin position="86"/>
        <end position="445"/>
    </location>
</feature>
<dbReference type="RefSeq" id="WP_252595150.1">
    <property type="nucleotide sequence ID" value="NZ_CP099489.1"/>
</dbReference>
<dbReference type="Gene3D" id="3.40.190.10">
    <property type="entry name" value="Periplasmic binding protein-like II"/>
    <property type="match status" value="1"/>
</dbReference>
<evidence type="ECO:0000256" key="4">
    <source>
        <dbReference type="SAM" id="SignalP"/>
    </source>
</evidence>
<keyword evidence="3 4" id="KW-0732">Signal</keyword>
<name>A0ABY4YXY4_9MICO</name>
<evidence type="ECO:0000259" key="5">
    <source>
        <dbReference type="Pfam" id="PF00496"/>
    </source>
</evidence>
<dbReference type="Pfam" id="PF00496">
    <property type="entry name" value="SBP_bac_5"/>
    <property type="match status" value="1"/>
</dbReference>
<dbReference type="Gene3D" id="3.10.105.10">
    <property type="entry name" value="Dipeptide-binding Protein, Domain 3"/>
    <property type="match status" value="1"/>
</dbReference>
<evidence type="ECO:0000256" key="3">
    <source>
        <dbReference type="ARBA" id="ARBA00022729"/>
    </source>
</evidence>
<dbReference type="SUPFAM" id="SSF53850">
    <property type="entry name" value="Periplasmic binding protein-like II"/>
    <property type="match status" value="1"/>
</dbReference>
<dbReference type="Gene3D" id="3.90.76.10">
    <property type="entry name" value="Dipeptide-binding Protein, Domain 1"/>
    <property type="match status" value="1"/>
</dbReference>
<dbReference type="InterPro" id="IPR039424">
    <property type="entry name" value="SBP_5"/>
</dbReference>
<dbReference type="PANTHER" id="PTHR30290:SF9">
    <property type="entry name" value="OLIGOPEPTIDE-BINDING PROTEIN APPA"/>
    <property type="match status" value="1"/>
</dbReference>
<keyword evidence="2" id="KW-0813">Transport</keyword>
<dbReference type="InterPro" id="IPR000914">
    <property type="entry name" value="SBP_5_dom"/>
</dbReference>
<proteinExistence type="inferred from homology"/>
<feature type="signal peptide" evidence="4">
    <location>
        <begin position="1"/>
        <end position="19"/>
    </location>
</feature>